<keyword evidence="3" id="KW-0694">RNA-binding</keyword>
<dbReference type="GO" id="GO:0003723">
    <property type="term" value="F:RNA binding"/>
    <property type="evidence" value="ECO:0007669"/>
    <property type="project" value="UniProtKB-KW"/>
</dbReference>
<keyword evidence="10" id="KW-1185">Reference proteome</keyword>
<dbReference type="Pfam" id="PF13184">
    <property type="entry name" value="KH_NusA_1st"/>
    <property type="match status" value="1"/>
</dbReference>
<keyword evidence="1" id="KW-0806">Transcription termination</keyword>
<dbReference type="Gene3D" id="2.40.50.140">
    <property type="entry name" value="Nucleic acid-binding proteins"/>
    <property type="match status" value="1"/>
</dbReference>
<reference evidence="9 10" key="1">
    <citation type="submission" date="2020-04" db="EMBL/GenBank/DDBJ databases">
        <authorList>
            <person name="Basu S."/>
            <person name="Maruthanayagam V."/>
            <person name="Chakraborty S."/>
            <person name="Pramanik A."/>
            <person name="Mukherjee J."/>
            <person name="Brink B."/>
        </authorList>
    </citation>
    <scope>NUCLEOTIDE SEQUENCE [LARGE SCALE GENOMIC DNA]</scope>
    <source>
        <strain evidence="9 10">AP17</strain>
    </source>
</reference>
<feature type="domain" description="Transcription factor NusA first KH" evidence="7">
    <location>
        <begin position="225"/>
        <end position="308"/>
    </location>
</feature>
<dbReference type="AlphaFoldDB" id="A0A6H1TWH2"/>
<dbReference type="Pfam" id="PF26594">
    <property type="entry name" value="KH_NusA_2nd"/>
    <property type="match status" value="1"/>
</dbReference>
<organism evidence="9 10">
    <name type="scientific">Oxynema aestuarii AP17</name>
    <dbReference type="NCBI Taxonomy" id="2064643"/>
    <lineage>
        <taxon>Bacteria</taxon>
        <taxon>Bacillati</taxon>
        <taxon>Cyanobacteriota</taxon>
        <taxon>Cyanophyceae</taxon>
        <taxon>Oscillatoriophycideae</taxon>
        <taxon>Oscillatoriales</taxon>
        <taxon>Oscillatoriaceae</taxon>
        <taxon>Oxynema</taxon>
        <taxon>Oxynema aestuarii</taxon>
    </lineage>
</organism>
<sequence length="377" mass="41573">MSMVTLPGLSTLIESMSQQRNLPASAVQEALQEALLKGYERYRRQHGEDDPNLLSEDYFENFSVQLDLQAEGFRVVARKTIVEQVSQPDREISIASKGAQRARASLGQVVMVDVTPKQEAFGRLAAHQTKMVLTQKLQEQQCKFVQTHFAHLRGTVLDATVRRHDRRGVILAIDSGVDGLHVEAELPHYDKLPNDDYTEDAHFKVYLKKVYDNPSSRPLLRVSRASSHLIEGLLVETVPALREQQVEIKAISRDAIPRDREVTPRSKVAVASADPAIDPVAACLGDNGELVTAIGAQMNGEKIEILPWSEDPIALIATALSPAQVREVRLLDEEGREAVVVVAADQEALANGPNAQNLHLAARLTGWKLKLETVAAE</sequence>
<dbReference type="Gene3D" id="3.30.1480.10">
    <property type="entry name" value="NusA, N-terminal domain"/>
    <property type="match status" value="1"/>
</dbReference>
<dbReference type="EMBL" id="CP051167">
    <property type="protein sequence ID" value="QIZ69689.1"/>
    <property type="molecule type" value="Genomic_DNA"/>
</dbReference>
<dbReference type="InterPro" id="IPR058582">
    <property type="entry name" value="KH_NusA_2nd"/>
</dbReference>
<evidence type="ECO:0000313" key="9">
    <source>
        <dbReference type="EMBL" id="QIZ69689.1"/>
    </source>
</evidence>
<evidence type="ECO:0000256" key="5">
    <source>
        <dbReference type="ARBA" id="ARBA00023163"/>
    </source>
</evidence>
<dbReference type="InterPro" id="IPR013735">
    <property type="entry name" value="TF_NusA_N"/>
</dbReference>
<dbReference type="Pfam" id="PF08529">
    <property type="entry name" value="NusA_N"/>
    <property type="match status" value="1"/>
</dbReference>
<dbReference type="InterPro" id="IPR009019">
    <property type="entry name" value="KH_sf_prok-type"/>
</dbReference>
<gene>
    <name evidence="9" type="primary">nusA</name>
    <name evidence="9" type="ORF">HCG48_03080</name>
</gene>
<keyword evidence="4" id="KW-0805">Transcription regulation</keyword>
<dbReference type="InterPro" id="IPR030842">
    <property type="entry name" value="TF_NusA_bacterial"/>
</dbReference>
<protein>
    <submittedName>
        <fullName evidence="9">Transcription termination/antitermination protein NusA</fullName>
    </submittedName>
</protein>
<feature type="domain" description="Transcription factor NusA N-terminal" evidence="6">
    <location>
        <begin position="11"/>
        <end position="141"/>
    </location>
</feature>
<dbReference type="Gene3D" id="3.30.300.20">
    <property type="match status" value="2"/>
</dbReference>
<dbReference type="RefSeq" id="WP_168567846.1">
    <property type="nucleotide sequence ID" value="NZ_CP051167.1"/>
</dbReference>
<dbReference type="InterPro" id="IPR012340">
    <property type="entry name" value="NA-bd_OB-fold"/>
</dbReference>
<evidence type="ECO:0000313" key="10">
    <source>
        <dbReference type="Proteomes" id="UP000500857"/>
    </source>
</evidence>
<feature type="domain" description="NusA-like second KH" evidence="8">
    <location>
        <begin position="314"/>
        <end position="374"/>
    </location>
</feature>
<evidence type="ECO:0000256" key="1">
    <source>
        <dbReference type="ARBA" id="ARBA00022472"/>
    </source>
</evidence>
<dbReference type="KEGG" id="oxy:HCG48_03080"/>
<evidence type="ECO:0000259" key="7">
    <source>
        <dbReference type="Pfam" id="PF13184"/>
    </source>
</evidence>
<dbReference type="Proteomes" id="UP000500857">
    <property type="component" value="Chromosome"/>
</dbReference>
<evidence type="ECO:0000256" key="4">
    <source>
        <dbReference type="ARBA" id="ARBA00023015"/>
    </source>
</evidence>
<dbReference type="InterPro" id="IPR025249">
    <property type="entry name" value="TF_NusA_KH_1st"/>
</dbReference>
<dbReference type="PANTHER" id="PTHR22648">
    <property type="entry name" value="TRANSCRIPTION TERMINATION FACTOR NUSA"/>
    <property type="match status" value="1"/>
</dbReference>
<evidence type="ECO:0000259" key="8">
    <source>
        <dbReference type="Pfam" id="PF26594"/>
    </source>
</evidence>
<dbReference type="GO" id="GO:0006353">
    <property type="term" value="P:DNA-templated transcription termination"/>
    <property type="evidence" value="ECO:0007669"/>
    <property type="project" value="UniProtKB-KW"/>
</dbReference>
<dbReference type="InterPro" id="IPR015946">
    <property type="entry name" value="KH_dom-like_a/b"/>
</dbReference>
<evidence type="ECO:0000259" key="6">
    <source>
        <dbReference type="Pfam" id="PF08529"/>
    </source>
</evidence>
<dbReference type="GO" id="GO:0031564">
    <property type="term" value="P:transcription antitermination"/>
    <property type="evidence" value="ECO:0007669"/>
    <property type="project" value="InterPro"/>
</dbReference>
<dbReference type="SUPFAM" id="SSF69705">
    <property type="entry name" value="Transcription factor NusA, N-terminal domain"/>
    <property type="match status" value="1"/>
</dbReference>
<evidence type="ECO:0000256" key="2">
    <source>
        <dbReference type="ARBA" id="ARBA00022490"/>
    </source>
</evidence>
<keyword evidence="5" id="KW-0804">Transcription</keyword>
<proteinExistence type="predicted"/>
<evidence type="ECO:0000256" key="3">
    <source>
        <dbReference type="ARBA" id="ARBA00022884"/>
    </source>
</evidence>
<dbReference type="InterPro" id="IPR036555">
    <property type="entry name" value="NusA_N_sf"/>
</dbReference>
<dbReference type="CDD" id="cd22529">
    <property type="entry name" value="KH-II_NusA_rpt2"/>
    <property type="match status" value="1"/>
</dbReference>
<accession>A0A6H1TWH2</accession>
<keyword evidence="2" id="KW-0963">Cytoplasm</keyword>
<dbReference type="GO" id="GO:0005829">
    <property type="term" value="C:cytosol"/>
    <property type="evidence" value="ECO:0007669"/>
    <property type="project" value="TreeGrafter"/>
</dbReference>
<dbReference type="SUPFAM" id="SSF54814">
    <property type="entry name" value="Prokaryotic type KH domain (KH-domain type II)"/>
    <property type="match status" value="2"/>
</dbReference>
<dbReference type="PANTHER" id="PTHR22648:SF0">
    <property type="entry name" value="TRANSCRIPTION TERMINATION_ANTITERMINATION PROTEIN NUSA"/>
    <property type="match status" value="1"/>
</dbReference>
<name>A0A6H1TWH2_9CYAN</name>
<dbReference type="GO" id="GO:0003700">
    <property type="term" value="F:DNA-binding transcription factor activity"/>
    <property type="evidence" value="ECO:0007669"/>
    <property type="project" value="InterPro"/>
</dbReference>